<dbReference type="SMART" id="SM00671">
    <property type="entry name" value="SEL1"/>
    <property type="match status" value="6"/>
</dbReference>
<reference evidence="2 3" key="1">
    <citation type="journal article" date="2015" name="Genome Biol. Evol.">
        <title>Phylogenomic analyses indicate that early fungi evolved digesting cell walls of algal ancestors of land plants.</title>
        <authorList>
            <person name="Chang Y."/>
            <person name="Wang S."/>
            <person name="Sekimoto S."/>
            <person name="Aerts A.L."/>
            <person name="Choi C."/>
            <person name="Clum A."/>
            <person name="LaButti K.M."/>
            <person name="Lindquist E.A."/>
            <person name="Yee Ngan C."/>
            <person name="Ohm R.A."/>
            <person name="Salamov A.A."/>
            <person name="Grigoriev I.V."/>
            <person name="Spatafora J.W."/>
            <person name="Berbee M.L."/>
        </authorList>
    </citation>
    <scope>NUCLEOTIDE SEQUENCE [LARGE SCALE GENOMIC DNA]</scope>
    <source>
        <strain evidence="2 3">NRRL 28638</strain>
    </source>
</reference>
<protein>
    <submittedName>
        <fullName evidence="2">HCP-like protein</fullName>
    </submittedName>
</protein>
<dbReference type="PANTHER" id="PTHR46430">
    <property type="entry name" value="PROTEIN SKT5-RELATED"/>
    <property type="match status" value="1"/>
</dbReference>
<gene>
    <name evidence="2" type="ORF">CONCODRAFT_43330</name>
</gene>
<evidence type="ECO:0000313" key="3">
    <source>
        <dbReference type="Proteomes" id="UP000070444"/>
    </source>
</evidence>
<evidence type="ECO:0000313" key="2">
    <source>
        <dbReference type="EMBL" id="KXN67034.1"/>
    </source>
</evidence>
<dbReference type="InterPro" id="IPR006597">
    <property type="entry name" value="Sel1-like"/>
</dbReference>
<dbReference type="Proteomes" id="UP000070444">
    <property type="component" value="Unassembled WGS sequence"/>
</dbReference>
<sequence>MLEIYRDSALKTKDLEIQMEYAKFIFDQLDTLRFGAYYNDEDYKFFDPEFNPCNDEAFKKLIEEGIFWIKRLFKKHHPDATYIIGTWYESGINGCSLNNSKAHGLFVTASKLGSAAAMFKMGMYHEKRKEYSKCLAYYKKACSRCDPTANYRMGIAFIYGELKLQRSTRAAQFYLRRSATYASRESPQGAYTWALILLGLYEEDLGFRDPIEAKEVLEKCAELDYEPAQYQLGYNYEFGEHGCPVDPTTSISFYRRAAIRGYAKAQMSMSSWYLTGAPLVLMQSDDLAYKWCQKAADQGLPKAMYAMGYYNELGVGVEPDEDAAMSWYSKALAHGSEEAGQRLEMLKEERRKRMGNSIKKDPEVIKKKKKKAGCIIC</sequence>
<organism evidence="2 3">
    <name type="scientific">Conidiobolus coronatus (strain ATCC 28846 / CBS 209.66 / NRRL 28638)</name>
    <name type="common">Delacroixia coronata</name>
    <dbReference type="NCBI Taxonomy" id="796925"/>
    <lineage>
        <taxon>Eukaryota</taxon>
        <taxon>Fungi</taxon>
        <taxon>Fungi incertae sedis</taxon>
        <taxon>Zoopagomycota</taxon>
        <taxon>Entomophthoromycotina</taxon>
        <taxon>Entomophthoromycetes</taxon>
        <taxon>Entomophthorales</taxon>
        <taxon>Ancylistaceae</taxon>
        <taxon>Conidiobolus</taxon>
    </lineage>
</organism>
<evidence type="ECO:0000256" key="1">
    <source>
        <dbReference type="ARBA" id="ARBA00022737"/>
    </source>
</evidence>
<accession>A0A137NWN6</accession>
<dbReference type="Pfam" id="PF08238">
    <property type="entry name" value="Sel1"/>
    <property type="match status" value="6"/>
</dbReference>
<dbReference type="STRING" id="796925.A0A137NWN6"/>
<dbReference type="EMBL" id="KQ964667">
    <property type="protein sequence ID" value="KXN67034.1"/>
    <property type="molecule type" value="Genomic_DNA"/>
</dbReference>
<dbReference type="InterPro" id="IPR011990">
    <property type="entry name" value="TPR-like_helical_dom_sf"/>
</dbReference>
<name>A0A137NWN6_CONC2</name>
<dbReference type="PANTHER" id="PTHR46430:SF2">
    <property type="entry name" value="CHITIN SYNTHASE REGULATORY FACTOR 4"/>
    <property type="match status" value="1"/>
</dbReference>
<dbReference type="AlphaFoldDB" id="A0A137NWN6"/>
<dbReference type="OMA" id="AENNCQV"/>
<keyword evidence="3" id="KW-1185">Reference proteome</keyword>
<dbReference type="InterPro" id="IPR051726">
    <property type="entry name" value="Chitin_Synth_Reg"/>
</dbReference>
<dbReference type="SUPFAM" id="SSF81901">
    <property type="entry name" value="HCP-like"/>
    <property type="match status" value="2"/>
</dbReference>
<dbReference type="Gene3D" id="1.25.40.10">
    <property type="entry name" value="Tetratricopeptide repeat domain"/>
    <property type="match status" value="2"/>
</dbReference>
<dbReference type="OrthoDB" id="272077at2759"/>
<keyword evidence="1" id="KW-0677">Repeat</keyword>
<proteinExistence type="predicted"/>